<accession>A0ACC5ZT22</accession>
<protein>
    <submittedName>
        <fullName evidence="1">Histidine phosphatase family protein</fullName>
    </submittedName>
</protein>
<dbReference type="Proteomes" id="UP001203036">
    <property type="component" value="Unassembled WGS sequence"/>
</dbReference>
<evidence type="ECO:0000313" key="2">
    <source>
        <dbReference type="Proteomes" id="UP001203036"/>
    </source>
</evidence>
<comment type="caution">
    <text evidence="1">The sequence shown here is derived from an EMBL/GenBank/DDBJ whole genome shotgun (WGS) entry which is preliminary data.</text>
</comment>
<keyword evidence="2" id="KW-1185">Reference proteome</keyword>
<reference evidence="1" key="1">
    <citation type="submission" date="2022-06" db="EMBL/GenBank/DDBJ databases">
        <title>Lutimaribacter sp. EGI FJ00013, a novel bacterium isolated from a salt lake sediment enrichment.</title>
        <authorList>
            <person name="Gao L."/>
            <person name="Fang B.-Z."/>
            <person name="Li W.-J."/>
        </authorList>
    </citation>
    <scope>NUCLEOTIDE SEQUENCE</scope>
    <source>
        <strain evidence="1">EGI FJ00013</strain>
    </source>
</reference>
<sequence length="189" mass="21111">MLPPLYLLRHGQTDWNRDRRIQGQLESDLTEAGRAHAARQGQILAELDLPAEVEAWCSPQRRTRQTAEIALPCAGLVPRFDDRLKEVFLGDWEGRYYADLAENDPEGFGGKSVFELCMSGPGETADDLFVRLRAFLNDLTGPAVIVSHGVSLTVLRGLVLEVGMPEMEAMSRAQGEVWELRGGREIIHR</sequence>
<dbReference type="EMBL" id="JAMQGO010000001">
    <property type="protein sequence ID" value="MCM2561325.1"/>
    <property type="molecule type" value="Genomic_DNA"/>
</dbReference>
<name>A0ACC5ZT22_9RHOB</name>
<evidence type="ECO:0000313" key="1">
    <source>
        <dbReference type="EMBL" id="MCM2561325.1"/>
    </source>
</evidence>
<organism evidence="1 2">
    <name type="scientific">Lutimaribacter degradans</name>
    <dbReference type="NCBI Taxonomy" id="2945989"/>
    <lineage>
        <taxon>Bacteria</taxon>
        <taxon>Pseudomonadati</taxon>
        <taxon>Pseudomonadota</taxon>
        <taxon>Alphaproteobacteria</taxon>
        <taxon>Rhodobacterales</taxon>
        <taxon>Roseobacteraceae</taxon>
        <taxon>Lutimaribacter</taxon>
    </lineage>
</organism>
<gene>
    <name evidence="1" type="ORF">M8744_04120</name>
</gene>
<proteinExistence type="predicted"/>